<feature type="non-terminal residue" evidence="1">
    <location>
        <position position="1"/>
    </location>
</feature>
<reference evidence="1 2" key="1">
    <citation type="journal article" date="2019" name="Sci. Rep.">
        <title>A high-quality genome of Eragrostis curvula grass provides insights into Poaceae evolution and supports new strategies to enhance forage quality.</title>
        <authorList>
            <person name="Carballo J."/>
            <person name="Santos B.A.C.M."/>
            <person name="Zappacosta D."/>
            <person name="Garbus I."/>
            <person name="Selva J.P."/>
            <person name="Gallo C.A."/>
            <person name="Diaz A."/>
            <person name="Albertini E."/>
            <person name="Caccamo M."/>
            <person name="Echenique V."/>
        </authorList>
    </citation>
    <scope>NUCLEOTIDE SEQUENCE [LARGE SCALE GENOMIC DNA]</scope>
    <source>
        <strain evidence="2">cv. Victoria</strain>
        <tissue evidence="1">Leaf</tissue>
    </source>
</reference>
<evidence type="ECO:0000313" key="2">
    <source>
        <dbReference type="Proteomes" id="UP000324897"/>
    </source>
</evidence>
<evidence type="ECO:0000313" key="1">
    <source>
        <dbReference type="EMBL" id="TVU26186.1"/>
    </source>
</evidence>
<protein>
    <submittedName>
        <fullName evidence="1">Uncharacterized protein</fullName>
    </submittedName>
</protein>
<dbReference type="Gramene" id="TVU26186">
    <property type="protein sequence ID" value="TVU26186"/>
    <property type="gene ID" value="EJB05_28722"/>
</dbReference>
<accession>A0A5J9URI3</accession>
<dbReference type="EMBL" id="RWGY01000013">
    <property type="protein sequence ID" value="TVU26186.1"/>
    <property type="molecule type" value="Genomic_DNA"/>
</dbReference>
<name>A0A5J9URI3_9POAL</name>
<sequence length="78" mass="9312">MEWVLKSDISLRAVVENFPYDDERYSRPWIVNYHKDANKAQEEDEFEWDFDSVFIFYCSETEVLVTPTGNRVALICQL</sequence>
<organism evidence="1 2">
    <name type="scientific">Eragrostis curvula</name>
    <name type="common">weeping love grass</name>
    <dbReference type="NCBI Taxonomy" id="38414"/>
    <lineage>
        <taxon>Eukaryota</taxon>
        <taxon>Viridiplantae</taxon>
        <taxon>Streptophyta</taxon>
        <taxon>Embryophyta</taxon>
        <taxon>Tracheophyta</taxon>
        <taxon>Spermatophyta</taxon>
        <taxon>Magnoliopsida</taxon>
        <taxon>Liliopsida</taxon>
        <taxon>Poales</taxon>
        <taxon>Poaceae</taxon>
        <taxon>PACMAD clade</taxon>
        <taxon>Chloridoideae</taxon>
        <taxon>Eragrostideae</taxon>
        <taxon>Eragrostidinae</taxon>
        <taxon>Eragrostis</taxon>
    </lineage>
</organism>
<dbReference type="Proteomes" id="UP000324897">
    <property type="component" value="Chromosome 2"/>
</dbReference>
<dbReference type="AlphaFoldDB" id="A0A5J9URI3"/>
<comment type="caution">
    <text evidence="1">The sequence shown here is derived from an EMBL/GenBank/DDBJ whole genome shotgun (WGS) entry which is preliminary data.</text>
</comment>
<proteinExistence type="predicted"/>
<gene>
    <name evidence="1" type="ORF">EJB05_28722</name>
</gene>
<keyword evidence="2" id="KW-1185">Reference proteome</keyword>